<evidence type="ECO:0000259" key="2">
    <source>
        <dbReference type="Pfam" id="PF20153"/>
    </source>
</evidence>
<evidence type="ECO:0000256" key="1">
    <source>
        <dbReference type="SAM" id="Phobius"/>
    </source>
</evidence>
<feature type="transmembrane region" description="Helical" evidence="1">
    <location>
        <begin position="45"/>
        <end position="68"/>
    </location>
</feature>
<keyword evidence="1" id="KW-1133">Transmembrane helix</keyword>
<dbReference type="InterPro" id="IPR045338">
    <property type="entry name" value="DUF6535"/>
</dbReference>
<keyword evidence="1" id="KW-0812">Transmembrane</keyword>
<evidence type="ECO:0000313" key="4">
    <source>
        <dbReference type="Proteomes" id="UP000250043"/>
    </source>
</evidence>
<feature type="transmembrane region" description="Helical" evidence="1">
    <location>
        <begin position="185"/>
        <end position="204"/>
    </location>
</feature>
<dbReference type="Pfam" id="PF20153">
    <property type="entry name" value="DUF6535"/>
    <property type="match status" value="1"/>
</dbReference>
<sequence>MGVPNSELPDHFAREASETAWADCARTARSHDEELAKAWKEEIDALLVFAGLFSGVLTAFIVVVYPLLNPTPTPDVNTAILLRISAQLDTISAPRGSVESIQPASMQSTSPSSGQPSSVWTLISCLWFTSLILSLSASSISLIVRQWLNHFTSPTPSDPICSTYIHCLRWYMGFLAWHVPGTLNILPLLLQLALIFFLVGLVILTWTLSAIVAAVTTPLVIILLSFLAFTTLAPIWKTKCPYKSPQ</sequence>
<protein>
    <recommendedName>
        <fullName evidence="2">DUF6535 domain-containing protein</fullName>
    </recommendedName>
</protein>
<dbReference type="EMBL" id="KV722657">
    <property type="protein sequence ID" value="OCH84573.1"/>
    <property type="molecule type" value="Genomic_DNA"/>
</dbReference>
<proteinExistence type="predicted"/>
<dbReference type="OrthoDB" id="3269725at2759"/>
<accession>A0A8E2AHI0</accession>
<organism evidence="3 4">
    <name type="scientific">Obba rivulosa</name>
    <dbReference type="NCBI Taxonomy" id="1052685"/>
    <lineage>
        <taxon>Eukaryota</taxon>
        <taxon>Fungi</taxon>
        <taxon>Dikarya</taxon>
        <taxon>Basidiomycota</taxon>
        <taxon>Agaricomycotina</taxon>
        <taxon>Agaricomycetes</taxon>
        <taxon>Polyporales</taxon>
        <taxon>Gelatoporiaceae</taxon>
        <taxon>Obba</taxon>
    </lineage>
</organism>
<reference evidence="3 4" key="1">
    <citation type="submission" date="2016-07" db="EMBL/GenBank/DDBJ databases">
        <title>Draft genome of the white-rot fungus Obba rivulosa 3A-2.</title>
        <authorList>
            <consortium name="DOE Joint Genome Institute"/>
            <person name="Miettinen O."/>
            <person name="Riley R."/>
            <person name="Acob R."/>
            <person name="Barry K."/>
            <person name="Cullen D."/>
            <person name="De Vries R."/>
            <person name="Hainaut M."/>
            <person name="Hatakka A."/>
            <person name="Henrissat B."/>
            <person name="Hilden K."/>
            <person name="Kuo R."/>
            <person name="Labutti K."/>
            <person name="Lipzen A."/>
            <person name="Makela M.R."/>
            <person name="Sandor L."/>
            <person name="Spatafora J.W."/>
            <person name="Grigoriev I.V."/>
            <person name="Hibbett D.S."/>
        </authorList>
    </citation>
    <scope>NUCLEOTIDE SEQUENCE [LARGE SCALE GENOMIC DNA]</scope>
    <source>
        <strain evidence="3 4">3A-2</strain>
    </source>
</reference>
<feature type="domain" description="DUF6535" evidence="2">
    <location>
        <begin position="21"/>
        <end position="207"/>
    </location>
</feature>
<keyword evidence="1" id="KW-0472">Membrane</keyword>
<feature type="transmembrane region" description="Helical" evidence="1">
    <location>
        <begin position="119"/>
        <end position="144"/>
    </location>
</feature>
<feature type="non-terminal residue" evidence="3">
    <location>
        <position position="246"/>
    </location>
</feature>
<name>A0A8E2AHI0_9APHY</name>
<evidence type="ECO:0000313" key="3">
    <source>
        <dbReference type="EMBL" id="OCH84573.1"/>
    </source>
</evidence>
<feature type="transmembrane region" description="Helical" evidence="1">
    <location>
        <begin position="210"/>
        <end position="236"/>
    </location>
</feature>
<dbReference type="AlphaFoldDB" id="A0A8E2AHI0"/>
<dbReference type="Proteomes" id="UP000250043">
    <property type="component" value="Unassembled WGS sequence"/>
</dbReference>
<keyword evidence="4" id="KW-1185">Reference proteome</keyword>
<gene>
    <name evidence="3" type="ORF">OBBRIDRAFT_741355</name>
</gene>